<name>A0ABU0PAH6_9MICO</name>
<sequence>MGSQRQENGIPDPGHGETIWHDGKKLLTLEGLHRICQHVVRQYVERAPRGVDLEFKSFYRSAIPGIVRVRMGPEYWITEFDNFGPSEAPQVFSVLVESLRSTGAGESAGVIDMRIPIRRLGELHVEARRERLRPHFRPHLGASPNPSQ</sequence>
<protein>
    <submittedName>
        <fullName evidence="1">Uncharacterized protein</fullName>
    </submittedName>
</protein>
<keyword evidence="2" id="KW-1185">Reference proteome</keyword>
<comment type="caution">
    <text evidence="1">The sequence shown here is derived from an EMBL/GenBank/DDBJ whole genome shotgun (WGS) entry which is preliminary data.</text>
</comment>
<dbReference type="RefSeq" id="WP_307361971.1">
    <property type="nucleotide sequence ID" value="NZ_JAUSXK010000001.1"/>
</dbReference>
<accession>A0ABU0PAH6</accession>
<evidence type="ECO:0000313" key="1">
    <source>
        <dbReference type="EMBL" id="MDQ0644340.1"/>
    </source>
</evidence>
<gene>
    <name evidence="1" type="ORF">QFZ46_002500</name>
</gene>
<dbReference type="EMBL" id="JAUSXK010000001">
    <property type="protein sequence ID" value="MDQ0644340.1"/>
    <property type="molecule type" value="Genomic_DNA"/>
</dbReference>
<proteinExistence type="predicted"/>
<reference evidence="1 2" key="1">
    <citation type="submission" date="2023-07" db="EMBL/GenBank/DDBJ databases">
        <title>Comparative genomics of wheat-associated soil bacteria to identify genetic determinants of phenazine resistance.</title>
        <authorList>
            <person name="Mouncey N."/>
        </authorList>
    </citation>
    <scope>NUCLEOTIDE SEQUENCE [LARGE SCALE GENOMIC DNA]</scope>
    <source>
        <strain evidence="1 2">W2I7</strain>
    </source>
</reference>
<organism evidence="1 2">
    <name type="scientific">Microbacterium murale</name>
    <dbReference type="NCBI Taxonomy" id="1081040"/>
    <lineage>
        <taxon>Bacteria</taxon>
        <taxon>Bacillati</taxon>
        <taxon>Actinomycetota</taxon>
        <taxon>Actinomycetes</taxon>
        <taxon>Micrococcales</taxon>
        <taxon>Microbacteriaceae</taxon>
        <taxon>Microbacterium</taxon>
    </lineage>
</organism>
<evidence type="ECO:0000313" key="2">
    <source>
        <dbReference type="Proteomes" id="UP001239085"/>
    </source>
</evidence>
<dbReference type="Proteomes" id="UP001239085">
    <property type="component" value="Unassembled WGS sequence"/>
</dbReference>